<feature type="compositionally biased region" description="Polar residues" evidence="1">
    <location>
        <begin position="410"/>
        <end position="421"/>
    </location>
</feature>
<dbReference type="Pfam" id="PF00626">
    <property type="entry name" value="Gelsolin"/>
    <property type="match status" value="1"/>
</dbReference>
<feature type="compositionally biased region" description="Polar residues" evidence="1">
    <location>
        <begin position="124"/>
        <end position="140"/>
    </location>
</feature>
<feature type="compositionally biased region" description="Low complexity" evidence="1">
    <location>
        <begin position="300"/>
        <end position="313"/>
    </location>
</feature>
<proteinExistence type="predicted"/>
<dbReference type="GO" id="GO:0008154">
    <property type="term" value="P:actin polymerization or depolymerization"/>
    <property type="evidence" value="ECO:0007669"/>
    <property type="project" value="TreeGrafter"/>
</dbReference>
<feature type="compositionally biased region" description="Polar residues" evidence="1">
    <location>
        <begin position="382"/>
        <end position="392"/>
    </location>
</feature>
<feature type="domain" description="DUF4045" evidence="3">
    <location>
        <begin position="11"/>
        <end position="791"/>
    </location>
</feature>
<dbReference type="GO" id="GO:0015629">
    <property type="term" value="C:actin cytoskeleton"/>
    <property type="evidence" value="ECO:0007669"/>
    <property type="project" value="TreeGrafter"/>
</dbReference>
<feature type="compositionally biased region" description="Low complexity" evidence="1">
    <location>
        <begin position="649"/>
        <end position="658"/>
    </location>
</feature>
<dbReference type="STRING" id="1316194.A0A1Q5SVM8"/>
<feature type="compositionally biased region" description="Pro residues" evidence="1">
    <location>
        <begin position="1154"/>
        <end position="1171"/>
    </location>
</feature>
<keyword evidence="6" id="KW-1185">Reference proteome</keyword>
<feature type="compositionally biased region" description="Pro residues" evidence="1">
    <location>
        <begin position="1108"/>
        <end position="1117"/>
    </location>
</feature>
<dbReference type="SMART" id="SM00262">
    <property type="entry name" value="GEL"/>
    <property type="match status" value="3"/>
</dbReference>
<dbReference type="InterPro" id="IPR029006">
    <property type="entry name" value="ADF-H/Gelsolin-like_dom_sf"/>
</dbReference>
<accession>A0A1Q5SVM8</accession>
<dbReference type="GO" id="GO:0051016">
    <property type="term" value="P:barbed-end actin filament capping"/>
    <property type="evidence" value="ECO:0007669"/>
    <property type="project" value="TreeGrafter"/>
</dbReference>
<feature type="compositionally biased region" description="Basic and acidic residues" evidence="1">
    <location>
        <begin position="22"/>
        <end position="48"/>
    </location>
</feature>
<evidence type="ECO:0000256" key="1">
    <source>
        <dbReference type="SAM" id="MobiDB-lite"/>
    </source>
</evidence>
<feature type="region of interest" description="Disordered" evidence="1">
    <location>
        <begin position="960"/>
        <end position="1265"/>
    </location>
</feature>
<dbReference type="GO" id="GO:0051015">
    <property type="term" value="F:actin filament binding"/>
    <property type="evidence" value="ECO:0007669"/>
    <property type="project" value="InterPro"/>
</dbReference>
<dbReference type="PANTHER" id="PTHR11977">
    <property type="entry name" value="VILLIN"/>
    <property type="match status" value="1"/>
</dbReference>
<feature type="region of interest" description="Disordered" evidence="1">
    <location>
        <begin position="110"/>
        <end position="714"/>
    </location>
</feature>
<dbReference type="GO" id="GO:0051014">
    <property type="term" value="P:actin filament severing"/>
    <property type="evidence" value="ECO:0007669"/>
    <property type="project" value="TreeGrafter"/>
</dbReference>
<dbReference type="GO" id="GO:0005546">
    <property type="term" value="F:phosphatidylinositol-4,5-bisphosphate binding"/>
    <property type="evidence" value="ECO:0007669"/>
    <property type="project" value="TreeGrafter"/>
</dbReference>
<dbReference type="InterPro" id="IPR057226">
    <property type="entry name" value="DUF7904"/>
</dbReference>
<reference evidence="5 6" key="1">
    <citation type="submission" date="2016-10" db="EMBL/GenBank/DDBJ databases">
        <title>Genome sequence of the ascomycete fungus Penicillium subrubescens.</title>
        <authorList>
            <person name="De Vries R.P."/>
            <person name="Peng M."/>
            <person name="Dilokpimol A."/>
            <person name="Hilden K."/>
            <person name="Makela M.R."/>
            <person name="Grigoriev I."/>
            <person name="Riley R."/>
            <person name="Granchi Z."/>
        </authorList>
    </citation>
    <scope>NUCLEOTIDE SEQUENCE [LARGE SCALE GENOMIC DNA]</scope>
    <source>
        <strain evidence="5 6">CBS 132785</strain>
    </source>
</reference>
<feature type="region of interest" description="Disordered" evidence="1">
    <location>
        <begin position="791"/>
        <end position="854"/>
    </location>
</feature>
<feature type="compositionally biased region" description="Polar residues" evidence="1">
    <location>
        <begin position="1124"/>
        <end position="1134"/>
    </location>
</feature>
<evidence type="ECO:0000259" key="2">
    <source>
        <dbReference type="Pfam" id="PF00626"/>
    </source>
</evidence>
<name>A0A1Q5SVM8_9EURO</name>
<feature type="compositionally biased region" description="Low complexity" evidence="1">
    <location>
        <begin position="926"/>
        <end position="935"/>
    </location>
</feature>
<feature type="compositionally biased region" description="Polar residues" evidence="1">
    <location>
        <begin position="170"/>
        <end position="215"/>
    </location>
</feature>
<evidence type="ECO:0000259" key="4">
    <source>
        <dbReference type="Pfam" id="PF25480"/>
    </source>
</evidence>
<organism evidence="5 6">
    <name type="scientific">Penicillium subrubescens</name>
    <dbReference type="NCBI Taxonomy" id="1316194"/>
    <lineage>
        <taxon>Eukaryota</taxon>
        <taxon>Fungi</taxon>
        <taxon>Dikarya</taxon>
        <taxon>Ascomycota</taxon>
        <taxon>Pezizomycotina</taxon>
        <taxon>Eurotiomycetes</taxon>
        <taxon>Eurotiomycetidae</taxon>
        <taxon>Eurotiales</taxon>
        <taxon>Aspergillaceae</taxon>
        <taxon>Penicillium</taxon>
    </lineage>
</organism>
<dbReference type="InterPro" id="IPR007123">
    <property type="entry name" value="Gelsolin-like_dom"/>
</dbReference>
<feature type="compositionally biased region" description="Low complexity" evidence="1">
    <location>
        <begin position="393"/>
        <end position="404"/>
    </location>
</feature>
<feature type="compositionally biased region" description="Low complexity" evidence="1">
    <location>
        <begin position="430"/>
        <end position="443"/>
    </location>
</feature>
<comment type="caution">
    <text evidence="5">The sequence shown here is derived from an EMBL/GenBank/DDBJ whole genome shotgun (WGS) entry which is preliminary data.</text>
</comment>
<gene>
    <name evidence="5" type="ORF">PENSUB_12904</name>
</gene>
<feature type="region of interest" description="Disordered" evidence="1">
    <location>
        <begin position="22"/>
        <end position="75"/>
    </location>
</feature>
<feature type="compositionally biased region" description="Basic and acidic residues" evidence="1">
    <location>
        <begin position="623"/>
        <end position="637"/>
    </location>
</feature>
<dbReference type="InterPro" id="IPR025118">
    <property type="entry name" value="DUF4045"/>
</dbReference>
<feature type="compositionally biased region" description="Basic residues" evidence="1">
    <location>
        <begin position="994"/>
        <end position="1005"/>
    </location>
</feature>
<dbReference type="Pfam" id="PF13254">
    <property type="entry name" value="DUF4045"/>
    <property type="match status" value="1"/>
</dbReference>
<feature type="domain" description="Gelsolin-like" evidence="2">
    <location>
        <begin position="1569"/>
        <end position="1611"/>
    </location>
</feature>
<evidence type="ECO:0000313" key="6">
    <source>
        <dbReference type="Proteomes" id="UP000186955"/>
    </source>
</evidence>
<feature type="compositionally biased region" description="Polar residues" evidence="1">
    <location>
        <begin position="1245"/>
        <end position="1255"/>
    </location>
</feature>
<evidence type="ECO:0000313" key="5">
    <source>
        <dbReference type="EMBL" id="OKO92059.1"/>
    </source>
</evidence>
<dbReference type="Gene3D" id="3.40.20.10">
    <property type="entry name" value="Severin"/>
    <property type="match status" value="3"/>
</dbReference>
<feature type="compositionally biased region" description="Low complexity" evidence="1">
    <location>
        <begin position="1172"/>
        <end position="1183"/>
    </location>
</feature>
<dbReference type="Pfam" id="PF25480">
    <property type="entry name" value="DUF7904"/>
    <property type="match status" value="1"/>
</dbReference>
<evidence type="ECO:0000259" key="3">
    <source>
        <dbReference type="Pfam" id="PF13254"/>
    </source>
</evidence>
<dbReference type="Proteomes" id="UP000186955">
    <property type="component" value="Unassembled WGS sequence"/>
</dbReference>
<sequence>MTVPTNPDGAEDVNDFLLRIRELGERRDKEDEERTKKLEEEILQGRKERQARRAGPQLGRSRTPRDSRTLEKSPLLTLERFADDRIMIERARSIAGSPTLNAFRLSASSIGQPSAIDPPEQLEPTLQTPDPETPGGANSSPERDILGSDMRRGSVQDTETDSPSRAMPTMSRSRAGTLSWQQRPSSRGFGSTSPGSVSPTRSSHLRNASTASDANELSRAQIAQSLSSKDPSWFRQTPDRGLGSPAFRKPEERSDSPTEMSAGRRLPGFSRDSTAEPERAEEVEARSPSPPRTASTVGESNFSNRYSSVSSVSPATGLGSPVTLSEAPKLDPPQNESERDPIPASPTQRRMSPERARSTSPTKGMGGFVQSAMMRRSDSVSKRWSAQLPQGLSRSNSIMSNRNSVAGPSLTASVSDMTPTGVTRRARDTSPLPSQQRPSSSHSEATVHPQESTERPTTPSGPRNETRPEGSPGRPAYYGHSRSTSSMTADSMTGDTPSSPLTSRTMDPRRWSPTKASWLESALNRPESPRTQKQPPPQQPSWVRDRQSRGSVDAGRVNNFKEVTPIGLMRTPPPGSHFKKPSLSGAPPAFGPLSTTKTQEPESEPEPPVPAVAENEPLPTKAEPVEEELKLDANEGPEKEEEPKEEESTPVSPSVTPKVHSEQVQAQPRKTTEPVPTRKSPPPALSMKPNFSLPLRDPISPRPKPQSPVIDFRANLRKREVAKDTGSQAEPEFRNVFGKLKKTETRNYVAPDELKGNILRGKAALNITGGPKKTQRVDELKESILKRKEEMKAGGGSIRRNTLGEKDAPEKPAAAVPEAIAKRQLMNKTTSIKRDDEQTRPMSPADSTVEQPLSPAPLAEKIIPMAEPEVVSPIPSPEPTIIVDAEPISSPKEARKFIAEVVSTEVAPEPKPAHETASSVRGLPSARRPTATTPTVNPYSAAKGKLAGRINPALANILARGPPVAADGPKKDLVVSPSGESSAATPSAPLTHMTKARARGPKRRLPGGSTVSAAPDAVSSPQDITEVGAISSPEVPSSQTIPEPEVSPESHSENLPKESPVPNTETARAESPVTTKQLPGVRTSFQNALNSGLQFRLGSMSPVSPMSPMSPMPPASPTSPISTRDATAAQSPSGLSDKENFSHEQQTPRDVSPPSSPLSTRPPVPPKPTSSPSPVSSSPSTPVARPQWAQPPRYASPSSPSPLRTSFRENQMDTPATPSHKPLPGMSAVDSSSRSKALPSPPAPSRQSNISLNKPNHSHRLSRKMSAPSLVAQAAEAREVIAGFFKAFPNPRDRMNIDPQLMLTGKPDATKIRTVKRYIWELTGDGKRQELPINQEYVLYEGSMYLCVHQFEAQGSGSTEVYLWCGDDVPEAALEDAQLFARKVGRENGCKLVVVRQGKEPVRFIQALGGIIITRRGFSSRSNSSALYMLCGRKHMGQMAFDEVDYSLRNLCSGFPFVISAPFGKLYLWKGRGSGPEETGAARLISMDLGLTGEFEECDEGQEPECFFEDFAGSSEGNSLLTSDYWQLKPKYDHFRTRLLRVDHELAQPTRFWMRRPGSGSPVVRPNDTVQEIEPFCYKDLTEKDVYVLDTFFEIYVIVGEQASQKSADFASAIVFAHEYGILAASLQDRPFIPKSFVALGGIPDRCQSAFRKWDPHSLSAPCLFPLEVVIEAIRSHQRGD</sequence>
<dbReference type="GO" id="GO:0005737">
    <property type="term" value="C:cytoplasm"/>
    <property type="evidence" value="ECO:0007669"/>
    <property type="project" value="TreeGrafter"/>
</dbReference>
<dbReference type="SUPFAM" id="SSF55753">
    <property type="entry name" value="Actin depolymerizing proteins"/>
    <property type="match status" value="3"/>
</dbReference>
<feature type="compositionally biased region" description="Basic and acidic residues" evidence="1">
    <location>
        <begin position="141"/>
        <end position="154"/>
    </location>
</feature>
<feature type="compositionally biased region" description="Basic and acidic residues" evidence="1">
    <location>
        <begin position="273"/>
        <end position="285"/>
    </location>
</feature>
<feature type="compositionally biased region" description="Polar residues" evidence="1">
    <location>
        <begin position="481"/>
        <end position="505"/>
    </location>
</feature>
<feature type="region of interest" description="Disordered" evidence="1">
    <location>
        <begin position="905"/>
        <end position="942"/>
    </location>
</feature>
<dbReference type="EMBL" id="MNBE01000743">
    <property type="protein sequence ID" value="OKO92059.1"/>
    <property type="molecule type" value="Genomic_DNA"/>
</dbReference>
<feature type="domain" description="DUF7904" evidence="4">
    <location>
        <begin position="1319"/>
        <end position="1416"/>
    </location>
</feature>
<feature type="compositionally biased region" description="Polar residues" evidence="1">
    <location>
        <begin position="1061"/>
        <end position="1093"/>
    </location>
</feature>
<dbReference type="InterPro" id="IPR007122">
    <property type="entry name" value="Villin/Gelsolin"/>
</dbReference>
<dbReference type="PANTHER" id="PTHR11977:SF133">
    <property type="entry name" value="DUF4045 DOMAIN-CONTAINING PROTEIN"/>
    <property type="match status" value="1"/>
</dbReference>
<feature type="compositionally biased region" description="Polar residues" evidence="1">
    <location>
        <begin position="221"/>
        <end position="230"/>
    </location>
</feature>
<protein>
    <submittedName>
        <fullName evidence="5">Gelsolin</fullName>
    </submittedName>
</protein>